<dbReference type="Pfam" id="PF00781">
    <property type="entry name" value="DAGK_cat"/>
    <property type="match status" value="1"/>
</dbReference>
<gene>
    <name evidence="6" type="ORF">MBAV_006179</name>
</gene>
<dbReference type="AlphaFoldDB" id="A0A0F3GIG2"/>
<evidence type="ECO:0000256" key="3">
    <source>
        <dbReference type="ARBA" id="ARBA00022777"/>
    </source>
</evidence>
<dbReference type="InterPro" id="IPR001206">
    <property type="entry name" value="Diacylglycerol_kinase_cat_dom"/>
</dbReference>
<keyword evidence="1" id="KW-0808">Transferase</keyword>
<sequence length="299" mass="32351">MRLSALLIINPISTSFKASKIETARAMLQAAGYDVDLYWTQQNGDAQNRAKEVADKTADKAYSIVFACGGDGTVNEVANGLAFSSVPMAILPIGGSNVLSRELGSRGVVRRAIASAIDGRPRNVSLGRIRTPLETRYFTTMAGIGFDALTVYNLNKPLKRVIGVPAYVVSGIMCLLGYRTEDITLRIDGREFNAYSTIVSKASRYGGEFRIAPEADITRAELYVHVFQGRGRGALLRHTAGIIGGQSLKSLNGIVGLRCNSIRLTAQSHIQMDGDYFGRCTTSADIEIDVCKDALTLQF</sequence>
<dbReference type="SUPFAM" id="SSF111331">
    <property type="entry name" value="NAD kinase/diacylglycerol kinase-like"/>
    <property type="match status" value="1"/>
</dbReference>
<evidence type="ECO:0000259" key="5">
    <source>
        <dbReference type="PROSITE" id="PS50146"/>
    </source>
</evidence>
<keyword evidence="7" id="KW-1185">Reference proteome</keyword>
<evidence type="ECO:0000313" key="7">
    <source>
        <dbReference type="Proteomes" id="UP000033423"/>
    </source>
</evidence>
<protein>
    <submittedName>
        <fullName evidence="6">Diacylglycerol kinase catalytic subunit</fullName>
    </submittedName>
</protein>
<proteinExistence type="predicted"/>
<dbReference type="GO" id="GO:0005886">
    <property type="term" value="C:plasma membrane"/>
    <property type="evidence" value="ECO:0007669"/>
    <property type="project" value="TreeGrafter"/>
</dbReference>
<dbReference type="PANTHER" id="PTHR12358">
    <property type="entry name" value="SPHINGOSINE KINASE"/>
    <property type="match status" value="1"/>
</dbReference>
<dbReference type="Gene3D" id="2.60.200.40">
    <property type="match status" value="1"/>
</dbReference>
<dbReference type="EMBL" id="LACI01002626">
    <property type="protein sequence ID" value="KJU81617.1"/>
    <property type="molecule type" value="Genomic_DNA"/>
</dbReference>
<dbReference type="InterPro" id="IPR050187">
    <property type="entry name" value="Lipid_Phosphate_FormReg"/>
</dbReference>
<comment type="caution">
    <text evidence="6">The sequence shown here is derived from an EMBL/GenBank/DDBJ whole genome shotgun (WGS) entry which is preliminary data.</text>
</comment>
<dbReference type="InterPro" id="IPR045540">
    <property type="entry name" value="YegS/DAGK_C"/>
</dbReference>
<dbReference type="InterPro" id="IPR017438">
    <property type="entry name" value="ATP-NAD_kinase_N"/>
</dbReference>
<name>A0A0F3GIG2_9BACT</name>
<evidence type="ECO:0000256" key="1">
    <source>
        <dbReference type="ARBA" id="ARBA00022679"/>
    </source>
</evidence>
<feature type="domain" description="DAGKc" evidence="5">
    <location>
        <begin position="1"/>
        <end position="133"/>
    </location>
</feature>
<dbReference type="GO" id="GO:0016301">
    <property type="term" value="F:kinase activity"/>
    <property type="evidence" value="ECO:0007669"/>
    <property type="project" value="UniProtKB-KW"/>
</dbReference>
<dbReference type="GO" id="GO:0005524">
    <property type="term" value="F:ATP binding"/>
    <property type="evidence" value="ECO:0007669"/>
    <property type="project" value="UniProtKB-KW"/>
</dbReference>
<evidence type="ECO:0000313" key="6">
    <source>
        <dbReference type="EMBL" id="KJU81617.1"/>
    </source>
</evidence>
<dbReference type="Proteomes" id="UP000033423">
    <property type="component" value="Unassembled WGS sequence"/>
</dbReference>
<evidence type="ECO:0000256" key="4">
    <source>
        <dbReference type="ARBA" id="ARBA00022840"/>
    </source>
</evidence>
<organism evidence="6 7">
    <name type="scientific">Candidatus Magnetobacterium bavaricum</name>
    <dbReference type="NCBI Taxonomy" id="29290"/>
    <lineage>
        <taxon>Bacteria</taxon>
        <taxon>Pseudomonadati</taxon>
        <taxon>Nitrospirota</taxon>
        <taxon>Thermodesulfovibrionia</taxon>
        <taxon>Thermodesulfovibrionales</taxon>
        <taxon>Candidatus Magnetobacteriaceae</taxon>
        <taxon>Candidatus Magnetobacterium</taxon>
    </lineage>
</organism>
<dbReference type="SMART" id="SM00046">
    <property type="entry name" value="DAGKc"/>
    <property type="match status" value="1"/>
</dbReference>
<dbReference type="Pfam" id="PF19279">
    <property type="entry name" value="YegS_C"/>
    <property type="match status" value="1"/>
</dbReference>
<keyword evidence="4" id="KW-0067">ATP-binding</keyword>
<accession>A0A0F3GIG2</accession>
<dbReference type="InterPro" id="IPR016064">
    <property type="entry name" value="NAD/diacylglycerol_kinase_sf"/>
</dbReference>
<reference evidence="6 7" key="1">
    <citation type="submission" date="2015-02" db="EMBL/GenBank/DDBJ databases">
        <title>Single-cell genomics of uncultivated deep-branching MTB reveals a conserved set of magnetosome genes.</title>
        <authorList>
            <person name="Kolinko S."/>
            <person name="Richter M."/>
            <person name="Glockner F.O."/>
            <person name="Brachmann A."/>
            <person name="Schuler D."/>
        </authorList>
    </citation>
    <scope>NUCLEOTIDE SEQUENCE [LARGE SCALE GENOMIC DNA]</scope>
    <source>
        <strain evidence="6">TM-1</strain>
    </source>
</reference>
<dbReference type="PANTHER" id="PTHR12358:SF106">
    <property type="entry name" value="LIPID KINASE YEGS"/>
    <property type="match status" value="1"/>
</dbReference>
<keyword evidence="3 6" id="KW-0418">Kinase</keyword>
<evidence type="ECO:0000256" key="2">
    <source>
        <dbReference type="ARBA" id="ARBA00022741"/>
    </source>
</evidence>
<keyword evidence="2" id="KW-0547">Nucleotide-binding</keyword>
<dbReference type="Gene3D" id="3.40.50.10330">
    <property type="entry name" value="Probable inorganic polyphosphate/atp-NAD kinase, domain 1"/>
    <property type="match status" value="1"/>
</dbReference>
<dbReference type="PROSITE" id="PS50146">
    <property type="entry name" value="DAGK"/>
    <property type="match status" value="1"/>
</dbReference>